<protein>
    <submittedName>
        <fullName evidence="1">Uncharacterized protein</fullName>
    </submittedName>
</protein>
<dbReference type="EMBL" id="LR746274">
    <property type="protein sequence ID" value="CAA7405079.1"/>
    <property type="molecule type" value="Genomic_DNA"/>
</dbReference>
<gene>
    <name evidence="1" type="ORF">SI8410_11015757</name>
</gene>
<organism evidence="1 2">
    <name type="scientific">Spirodela intermedia</name>
    <name type="common">Intermediate duckweed</name>
    <dbReference type="NCBI Taxonomy" id="51605"/>
    <lineage>
        <taxon>Eukaryota</taxon>
        <taxon>Viridiplantae</taxon>
        <taxon>Streptophyta</taxon>
        <taxon>Embryophyta</taxon>
        <taxon>Tracheophyta</taxon>
        <taxon>Spermatophyta</taxon>
        <taxon>Magnoliopsida</taxon>
        <taxon>Liliopsida</taxon>
        <taxon>Araceae</taxon>
        <taxon>Lemnoideae</taxon>
        <taxon>Spirodela</taxon>
    </lineage>
</organism>
<evidence type="ECO:0000313" key="1">
    <source>
        <dbReference type="EMBL" id="CAA7405079.1"/>
    </source>
</evidence>
<dbReference type="Proteomes" id="UP000663760">
    <property type="component" value="Chromosome 11"/>
</dbReference>
<evidence type="ECO:0000313" key="2">
    <source>
        <dbReference type="Proteomes" id="UP000663760"/>
    </source>
</evidence>
<proteinExistence type="predicted"/>
<sequence length="73" mass="8321">MLRESDSGCLILHRRSVVSILILIFVEIISGGKWDPSPPVHELEATKEIQHSCIQSDRGARAKMKDPRFRYMA</sequence>
<keyword evidence="2" id="KW-1185">Reference proteome</keyword>
<accession>A0A7I8L4Y7</accession>
<name>A0A7I8L4Y7_SPIIN</name>
<dbReference type="AlphaFoldDB" id="A0A7I8L4Y7"/>
<reference evidence="1" key="1">
    <citation type="submission" date="2020-02" db="EMBL/GenBank/DDBJ databases">
        <authorList>
            <person name="Scholz U."/>
            <person name="Mascher M."/>
            <person name="Fiebig A."/>
        </authorList>
    </citation>
    <scope>NUCLEOTIDE SEQUENCE</scope>
</reference>